<organism evidence="1">
    <name type="scientific">Arundo donax</name>
    <name type="common">Giant reed</name>
    <name type="synonym">Donax arundinaceus</name>
    <dbReference type="NCBI Taxonomy" id="35708"/>
    <lineage>
        <taxon>Eukaryota</taxon>
        <taxon>Viridiplantae</taxon>
        <taxon>Streptophyta</taxon>
        <taxon>Embryophyta</taxon>
        <taxon>Tracheophyta</taxon>
        <taxon>Spermatophyta</taxon>
        <taxon>Magnoliopsida</taxon>
        <taxon>Liliopsida</taxon>
        <taxon>Poales</taxon>
        <taxon>Poaceae</taxon>
        <taxon>PACMAD clade</taxon>
        <taxon>Arundinoideae</taxon>
        <taxon>Arundineae</taxon>
        <taxon>Arundo</taxon>
    </lineage>
</organism>
<sequence>MKHSEMMTCAMLNLMMKPGKQMLASKDNSSITTRK</sequence>
<proteinExistence type="predicted"/>
<name>A0A0A9BLJ4_ARUDO</name>
<evidence type="ECO:0000313" key="1">
    <source>
        <dbReference type="EMBL" id="JAD60097.1"/>
    </source>
</evidence>
<reference evidence="1" key="2">
    <citation type="journal article" date="2015" name="Data Brief">
        <title>Shoot transcriptome of the giant reed, Arundo donax.</title>
        <authorList>
            <person name="Barrero R.A."/>
            <person name="Guerrero F.D."/>
            <person name="Moolhuijzen P."/>
            <person name="Goolsby J.A."/>
            <person name="Tidwell J."/>
            <person name="Bellgard S.E."/>
            <person name="Bellgard M.I."/>
        </authorList>
    </citation>
    <scope>NUCLEOTIDE SEQUENCE</scope>
    <source>
        <tissue evidence="1">Shoot tissue taken approximately 20 cm above the soil surface</tissue>
    </source>
</reference>
<dbReference type="AlphaFoldDB" id="A0A0A9BLJ4"/>
<accession>A0A0A9BLJ4</accession>
<reference evidence="1" key="1">
    <citation type="submission" date="2014-09" db="EMBL/GenBank/DDBJ databases">
        <authorList>
            <person name="Magalhaes I.L.F."/>
            <person name="Oliveira U."/>
            <person name="Santos F.R."/>
            <person name="Vidigal T.H.D.A."/>
            <person name="Brescovit A.D."/>
            <person name="Santos A.J."/>
        </authorList>
    </citation>
    <scope>NUCLEOTIDE SEQUENCE</scope>
    <source>
        <tissue evidence="1">Shoot tissue taken approximately 20 cm above the soil surface</tissue>
    </source>
</reference>
<protein>
    <submittedName>
        <fullName evidence="1">Uncharacterized protein</fullName>
    </submittedName>
</protein>
<dbReference type="EMBL" id="GBRH01237798">
    <property type="protein sequence ID" value="JAD60097.1"/>
    <property type="molecule type" value="Transcribed_RNA"/>
</dbReference>